<reference evidence="3" key="1">
    <citation type="journal article" date="2023" name="Mol. Phylogenet. Evol.">
        <title>Genome-scale phylogeny and comparative genomics of the fungal order Sordariales.</title>
        <authorList>
            <person name="Hensen N."/>
            <person name="Bonometti L."/>
            <person name="Westerberg I."/>
            <person name="Brannstrom I.O."/>
            <person name="Guillou S."/>
            <person name="Cros-Aarteil S."/>
            <person name="Calhoun S."/>
            <person name="Haridas S."/>
            <person name="Kuo A."/>
            <person name="Mondo S."/>
            <person name="Pangilinan J."/>
            <person name="Riley R."/>
            <person name="LaButti K."/>
            <person name="Andreopoulos B."/>
            <person name="Lipzen A."/>
            <person name="Chen C."/>
            <person name="Yan M."/>
            <person name="Daum C."/>
            <person name="Ng V."/>
            <person name="Clum A."/>
            <person name="Steindorff A."/>
            <person name="Ohm R.A."/>
            <person name="Martin F."/>
            <person name="Silar P."/>
            <person name="Natvig D.O."/>
            <person name="Lalanne C."/>
            <person name="Gautier V."/>
            <person name="Ament-Velasquez S.L."/>
            <person name="Kruys A."/>
            <person name="Hutchinson M.I."/>
            <person name="Powell A.J."/>
            <person name="Barry K."/>
            <person name="Miller A.N."/>
            <person name="Grigoriev I.V."/>
            <person name="Debuchy R."/>
            <person name="Gladieux P."/>
            <person name="Hiltunen Thoren M."/>
            <person name="Johannesson H."/>
        </authorList>
    </citation>
    <scope>NUCLEOTIDE SEQUENCE</scope>
    <source>
        <strain evidence="3">CBS 508.74</strain>
    </source>
</reference>
<organism evidence="3 4">
    <name type="scientific">Canariomyces notabilis</name>
    <dbReference type="NCBI Taxonomy" id="2074819"/>
    <lineage>
        <taxon>Eukaryota</taxon>
        <taxon>Fungi</taxon>
        <taxon>Dikarya</taxon>
        <taxon>Ascomycota</taxon>
        <taxon>Pezizomycotina</taxon>
        <taxon>Sordariomycetes</taxon>
        <taxon>Sordariomycetidae</taxon>
        <taxon>Sordariales</taxon>
        <taxon>Chaetomiaceae</taxon>
        <taxon>Canariomyces</taxon>
    </lineage>
</organism>
<feature type="compositionally biased region" description="Low complexity" evidence="1">
    <location>
        <begin position="62"/>
        <end position="76"/>
    </location>
</feature>
<dbReference type="PANTHER" id="PTHR31965:SF1">
    <property type="entry name" value="TRANSMEMBRANE PROTEIN 42"/>
    <property type="match status" value="1"/>
</dbReference>
<comment type="caution">
    <text evidence="3">The sequence shown here is derived from an EMBL/GenBank/DDBJ whole genome shotgun (WGS) entry which is preliminary data.</text>
</comment>
<feature type="compositionally biased region" description="Acidic residues" evidence="1">
    <location>
        <begin position="320"/>
        <end position="342"/>
    </location>
</feature>
<evidence type="ECO:0008006" key="5">
    <source>
        <dbReference type="Google" id="ProtNLM"/>
    </source>
</evidence>
<feature type="region of interest" description="Disordered" evidence="1">
    <location>
        <begin position="309"/>
        <end position="342"/>
    </location>
</feature>
<dbReference type="SUPFAM" id="SSF103481">
    <property type="entry name" value="Multidrug resistance efflux transporter EmrE"/>
    <property type="match status" value="1"/>
</dbReference>
<evidence type="ECO:0000313" key="4">
    <source>
        <dbReference type="Proteomes" id="UP001302812"/>
    </source>
</evidence>
<keyword evidence="2" id="KW-0732">Signal</keyword>
<evidence type="ECO:0000256" key="2">
    <source>
        <dbReference type="SAM" id="SignalP"/>
    </source>
</evidence>
<dbReference type="EMBL" id="MU853353">
    <property type="protein sequence ID" value="KAK4109998.1"/>
    <property type="molecule type" value="Genomic_DNA"/>
</dbReference>
<feature type="signal peptide" evidence="2">
    <location>
        <begin position="1"/>
        <end position="50"/>
    </location>
</feature>
<gene>
    <name evidence="3" type="ORF">N656DRAFT_313495</name>
</gene>
<evidence type="ECO:0000313" key="3">
    <source>
        <dbReference type="EMBL" id="KAK4109998.1"/>
    </source>
</evidence>
<keyword evidence="4" id="KW-1185">Reference proteome</keyword>
<proteinExistence type="predicted"/>
<dbReference type="InterPro" id="IPR037185">
    <property type="entry name" value="EmrE-like"/>
</dbReference>
<protein>
    <recommendedName>
        <fullName evidence="5">EamA domain-containing protein</fullName>
    </recommendedName>
</protein>
<sequence>MAVKPSLRIAHGILVFPRLKPGIPIPNSRRLSRGWLWCITWCLLCPGAASLEAQDTAMTQAPAAKPSSFPSATKAPCASNASSGFRKRAVPQSAKHEDHANTDTMSRSDEERPLLDSAGGASLEEDEHHSPSPAESLSWVKKNKWIILALASGACAAFNGVFAKLTTTELTASFALAIARLLRLENVHGVVEIAVRCNQAFFGLNLTFNGVMWTLFTTALARGNSTTQVSVINTSSNFVLSALLGLIIFSETLPPMWWAGAALLVVGSVIVGRKDEGESPKVAENEPEPVHEGHGATVVSGAEDIIASSSRTVAHGLDTPNEEEEEEKDEDVIDLGQDIEAE</sequence>
<dbReference type="GeneID" id="89933332"/>
<accession>A0AAN6QH32</accession>
<feature type="chain" id="PRO_5042899545" description="EamA domain-containing protein" evidence="2">
    <location>
        <begin position="51"/>
        <end position="342"/>
    </location>
</feature>
<dbReference type="AlphaFoldDB" id="A0AAN6QH32"/>
<reference evidence="3" key="2">
    <citation type="submission" date="2023-05" db="EMBL/GenBank/DDBJ databases">
        <authorList>
            <consortium name="Lawrence Berkeley National Laboratory"/>
            <person name="Steindorff A."/>
            <person name="Hensen N."/>
            <person name="Bonometti L."/>
            <person name="Westerberg I."/>
            <person name="Brannstrom I.O."/>
            <person name="Guillou S."/>
            <person name="Cros-Aarteil S."/>
            <person name="Calhoun S."/>
            <person name="Haridas S."/>
            <person name="Kuo A."/>
            <person name="Mondo S."/>
            <person name="Pangilinan J."/>
            <person name="Riley R."/>
            <person name="Labutti K."/>
            <person name="Andreopoulos B."/>
            <person name="Lipzen A."/>
            <person name="Chen C."/>
            <person name="Yanf M."/>
            <person name="Daum C."/>
            <person name="Ng V."/>
            <person name="Clum A."/>
            <person name="Ohm R."/>
            <person name="Martin F."/>
            <person name="Silar P."/>
            <person name="Natvig D."/>
            <person name="Lalanne C."/>
            <person name="Gautier V."/>
            <person name="Ament-Velasquez S.L."/>
            <person name="Kruys A."/>
            <person name="Hutchinson M.I."/>
            <person name="Powell A.J."/>
            <person name="Barry K."/>
            <person name="Miller A.N."/>
            <person name="Grigoriev I.V."/>
            <person name="Debuchy R."/>
            <person name="Gladieux P."/>
            <person name="Thoren M.H."/>
            <person name="Johannesson H."/>
        </authorList>
    </citation>
    <scope>NUCLEOTIDE SEQUENCE</scope>
    <source>
        <strain evidence="3">CBS 508.74</strain>
    </source>
</reference>
<dbReference type="RefSeq" id="XP_064667568.1">
    <property type="nucleotide sequence ID" value="XM_064809209.1"/>
</dbReference>
<dbReference type="Proteomes" id="UP001302812">
    <property type="component" value="Unassembled WGS sequence"/>
</dbReference>
<feature type="region of interest" description="Disordered" evidence="1">
    <location>
        <begin position="62"/>
        <end position="135"/>
    </location>
</feature>
<feature type="compositionally biased region" description="Basic and acidic residues" evidence="1">
    <location>
        <begin position="94"/>
        <end position="114"/>
    </location>
</feature>
<evidence type="ECO:0000256" key="1">
    <source>
        <dbReference type="SAM" id="MobiDB-lite"/>
    </source>
</evidence>
<name>A0AAN6QH32_9PEZI</name>
<dbReference type="PANTHER" id="PTHR31965">
    <property type="entry name" value="TRANSMEMBRANE PROTEIN 42"/>
    <property type="match status" value="1"/>
</dbReference>
<dbReference type="InterPro" id="IPR039632">
    <property type="entry name" value="TMEM42"/>
</dbReference>